<reference evidence="2" key="1">
    <citation type="submission" date="2023-01" db="EMBL/GenBank/DDBJ databases">
        <title>Genome assembly of the deep-sea coral Lophelia pertusa.</title>
        <authorList>
            <person name="Herrera S."/>
            <person name="Cordes E."/>
        </authorList>
    </citation>
    <scope>NUCLEOTIDE SEQUENCE</scope>
    <source>
        <strain evidence="2">USNM1676648</strain>
        <tissue evidence="2">Polyp</tissue>
    </source>
</reference>
<evidence type="ECO:0000313" key="3">
    <source>
        <dbReference type="Proteomes" id="UP001163046"/>
    </source>
</evidence>
<proteinExistence type="predicted"/>
<comment type="caution">
    <text evidence="2">The sequence shown here is derived from an EMBL/GenBank/DDBJ whole genome shotgun (WGS) entry which is preliminary data.</text>
</comment>
<keyword evidence="3" id="KW-1185">Reference proteome</keyword>
<organism evidence="2 3">
    <name type="scientific">Desmophyllum pertusum</name>
    <dbReference type="NCBI Taxonomy" id="174260"/>
    <lineage>
        <taxon>Eukaryota</taxon>
        <taxon>Metazoa</taxon>
        <taxon>Cnidaria</taxon>
        <taxon>Anthozoa</taxon>
        <taxon>Hexacorallia</taxon>
        <taxon>Scleractinia</taxon>
        <taxon>Caryophylliina</taxon>
        <taxon>Caryophylliidae</taxon>
        <taxon>Desmophyllum</taxon>
    </lineage>
</organism>
<dbReference type="AlphaFoldDB" id="A0A9W9ZI27"/>
<gene>
    <name evidence="2" type="ORF">OS493_038710</name>
</gene>
<protein>
    <submittedName>
        <fullName evidence="2">Uncharacterized protein</fullName>
    </submittedName>
</protein>
<accession>A0A9W9ZI27</accession>
<dbReference type="Proteomes" id="UP001163046">
    <property type="component" value="Unassembled WGS sequence"/>
</dbReference>
<dbReference type="EMBL" id="MU825987">
    <property type="protein sequence ID" value="KAJ7381845.1"/>
    <property type="molecule type" value="Genomic_DNA"/>
</dbReference>
<dbReference type="OrthoDB" id="6015628at2759"/>
<sequence>MQDENGEVILVGKCWSPDVSDWDKEDIVLRIPKRDEDKEEYEDFSTQQRNMHYEGVKEAHKIVRKYLPKEFEDLLIKNESWTCPYHFRKPEEIKLKTGQALPASYNMLDFSLADHISHSKATHDAENVMETEDVLIEKEEAGLFPSVENGKNDNEIDFPTTSNDEKKEEIDEEETDEETDEEDKTKPTTQSNKKLKWYLQRNGESVHINRALKLILPREYISKERSRRHWVSKHLPLMNPIASDHNVIRFRDVAIVVGKSFDLLHIVSIQSEDGKELTSTKSTHPGT</sequence>
<feature type="compositionally biased region" description="Acidic residues" evidence="1">
    <location>
        <begin position="170"/>
        <end position="182"/>
    </location>
</feature>
<name>A0A9W9ZI27_9CNID</name>
<evidence type="ECO:0000256" key="1">
    <source>
        <dbReference type="SAM" id="MobiDB-lite"/>
    </source>
</evidence>
<evidence type="ECO:0000313" key="2">
    <source>
        <dbReference type="EMBL" id="KAJ7381845.1"/>
    </source>
</evidence>
<feature type="region of interest" description="Disordered" evidence="1">
    <location>
        <begin position="142"/>
        <end position="191"/>
    </location>
</feature>